<dbReference type="NCBIfam" id="TIGR04183">
    <property type="entry name" value="Por_Secre_tail"/>
    <property type="match status" value="1"/>
</dbReference>
<sequence length="580" mass="61755">QPRRIKVGSKVYAIYDIVNGKPIYRTTDNIASAKATKTDELHPGGGLGLNLEGLNMNIGVWDEESVRGTHDEFKDDQAIPQSRVIYPEFPGLFFGPISDHATHVAGTLLAKGADADAKGMAPKATLRSYDWEFDDDEALTEAGNGLLISNHSYGVPILNSGGTQQVPSQNIGAYTSAARTWDDVVYNAPFYLPVMSAGNGGTDTYPGGLANGFDKLTGNKTAKNTLIVANADPFLNAAGEISFLAINSSSSQGPTDDFRIKPDLSGDGTAVYSPFSGSDSQYSTISGTSMASPNVAGSLLLLQEYYNQLNSNFMRASTLKGLVCHTAMDDNTKIGPDPIFGWGLLNAEDAAVLIKDDNDGTALIREITLNDSGSYTYQFSADAGSKLSATICWTDPAGNVSSSPGNVLTSRLINDLDLRLEDSNSTVFTPWKLDNSNVTGAAVKGDNDVDNIERIDIASPVAGNYTLTVTHKGSLTNGAQMFSVIISGANLTLNTKDNAFSSLSVWPVPASTKINITYKALPQASKLSLYDINGSLVFKDVLPVSISNDYVINTSEFAKGIYFLNIASGSSKFTKKIIIK</sequence>
<comment type="similarity">
    <text evidence="1 6">Belongs to the peptidase S8 family.</text>
</comment>
<evidence type="ECO:0000259" key="7">
    <source>
        <dbReference type="Pfam" id="PF00082"/>
    </source>
</evidence>
<evidence type="ECO:0000256" key="5">
    <source>
        <dbReference type="ARBA" id="ARBA00022825"/>
    </source>
</evidence>
<evidence type="ECO:0000256" key="2">
    <source>
        <dbReference type="ARBA" id="ARBA00022670"/>
    </source>
</evidence>
<dbReference type="InterPro" id="IPR015500">
    <property type="entry name" value="Peptidase_S8_subtilisin-rel"/>
</dbReference>
<dbReference type="Gene3D" id="2.60.120.380">
    <property type="match status" value="1"/>
</dbReference>
<evidence type="ECO:0000313" key="10">
    <source>
        <dbReference type="Proteomes" id="UP000292372"/>
    </source>
</evidence>
<evidence type="ECO:0000256" key="1">
    <source>
        <dbReference type="ARBA" id="ARBA00011073"/>
    </source>
</evidence>
<comment type="caution">
    <text evidence="9">The sequence shown here is derived from an EMBL/GenBank/DDBJ whole genome shotgun (WGS) entry which is preliminary data.</text>
</comment>
<dbReference type="InterPro" id="IPR034058">
    <property type="entry name" value="TagA/B/C/D_pept_dom"/>
</dbReference>
<evidence type="ECO:0000259" key="8">
    <source>
        <dbReference type="Pfam" id="PF18962"/>
    </source>
</evidence>
<organism evidence="9 10">
    <name type="scientific">Hyunsoonleella pacifica</name>
    <dbReference type="NCBI Taxonomy" id="1080224"/>
    <lineage>
        <taxon>Bacteria</taxon>
        <taxon>Pseudomonadati</taxon>
        <taxon>Bacteroidota</taxon>
        <taxon>Flavobacteriia</taxon>
        <taxon>Flavobacteriales</taxon>
        <taxon>Flavobacteriaceae</taxon>
    </lineage>
</organism>
<dbReference type="PANTHER" id="PTHR43399:SF4">
    <property type="entry name" value="CELL WALL-ASSOCIATED PROTEASE"/>
    <property type="match status" value="1"/>
</dbReference>
<dbReference type="PANTHER" id="PTHR43399">
    <property type="entry name" value="SUBTILISIN-RELATED"/>
    <property type="match status" value="1"/>
</dbReference>
<accession>A0A4Q9FM48</accession>
<keyword evidence="10" id="KW-1185">Reference proteome</keyword>
<dbReference type="RefSeq" id="WP_130938484.1">
    <property type="nucleotide sequence ID" value="NZ_BMEE01000011.1"/>
</dbReference>
<dbReference type="PRINTS" id="PR00723">
    <property type="entry name" value="SUBTILISIN"/>
</dbReference>
<dbReference type="InterPro" id="IPR000209">
    <property type="entry name" value="Peptidase_S8/S53_dom"/>
</dbReference>
<dbReference type="PROSITE" id="PS51892">
    <property type="entry name" value="SUBTILASE"/>
    <property type="match status" value="1"/>
</dbReference>
<evidence type="ECO:0000256" key="3">
    <source>
        <dbReference type="ARBA" id="ARBA00022729"/>
    </source>
</evidence>
<evidence type="ECO:0000256" key="4">
    <source>
        <dbReference type="ARBA" id="ARBA00022801"/>
    </source>
</evidence>
<evidence type="ECO:0000256" key="6">
    <source>
        <dbReference type="PROSITE-ProRule" id="PRU01240"/>
    </source>
</evidence>
<dbReference type="GO" id="GO:0004252">
    <property type="term" value="F:serine-type endopeptidase activity"/>
    <property type="evidence" value="ECO:0007669"/>
    <property type="project" value="InterPro"/>
</dbReference>
<keyword evidence="5" id="KW-0720">Serine protease</keyword>
<dbReference type="Proteomes" id="UP000292372">
    <property type="component" value="Unassembled WGS sequence"/>
</dbReference>
<dbReference type="InterPro" id="IPR036852">
    <property type="entry name" value="Peptidase_S8/S53_dom_sf"/>
</dbReference>
<dbReference type="SUPFAM" id="SSF49785">
    <property type="entry name" value="Galactose-binding domain-like"/>
    <property type="match status" value="1"/>
</dbReference>
<dbReference type="Pfam" id="PF18962">
    <property type="entry name" value="Por_Secre_tail"/>
    <property type="match status" value="1"/>
</dbReference>
<dbReference type="InterPro" id="IPR023828">
    <property type="entry name" value="Peptidase_S8_Ser-AS"/>
</dbReference>
<reference evidence="9 10" key="1">
    <citation type="journal article" date="2015" name="Int. J. Syst. Evol. Microbiol.">
        <title>Hyunsoonleella pacifica sp. nov., isolated from seawater of South Pacific Gyre.</title>
        <authorList>
            <person name="Gao X."/>
            <person name="Zhang Z."/>
            <person name="Dai X."/>
            <person name="Zhang X.H."/>
        </authorList>
    </citation>
    <scope>NUCLEOTIDE SEQUENCE [LARGE SCALE GENOMIC DNA]</scope>
    <source>
        <strain evidence="9 10">SW033</strain>
    </source>
</reference>
<dbReference type="InterPro" id="IPR051048">
    <property type="entry name" value="Peptidase_S8/S53_subtilisin"/>
</dbReference>
<dbReference type="CDD" id="cd04842">
    <property type="entry name" value="Peptidases_S8_Kp43_protease"/>
    <property type="match status" value="1"/>
</dbReference>
<dbReference type="AlphaFoldDB" id="A0A4Q9FM48"/>
<dbReference type="SUPFAM" id="SSF52743">
    <property type="entry name" value="Subtilisin-like"/>
    <property type="match status" value="1"/>
</dbReference>
<dbReference type="InterPro" id="IPR026444">
    <property type="entry name" value="Secre_tail"/>
</dbReference>
<gene>
    <name evidence="9" type="ORF">EYD46_17575</name>
</gene>
<keyword evidence="3" id="KW-0732">Signal</keyword>
<proteinExistence type="inferred from homology"/>
<dbReference type="InterPro" id="IPR008979">
    <property type="entry name" value="Galactose-bd-like_sf"/>
</dbReference>
<comment type="caution">
    <text evidence="6">Lacks conserved residue(s) required for the propagation of feature annotation.</text>
</comment>
<dbReference type="OrthoDB" id="9792152at2"/>
<dbReference type="GO" id="GO:0006508">
    <property type="term" value="P:proteolysis"/>
    <property type="evidence" value="ECO:0007669"/>
    <property type="project" value="UniProtKB-KW"/>
</dbReference>
<name>A0A4Q9FM48_9FLAO</name>
<dbReference type="Pfam" id="PF00082">
    <property type="entry name" value="Peptidase_S8"/>
    <property type="match status" value="1"/>
</dbReference>
<feature type="domain" description="Secretion system C-terminal sorting" evidence="8">
    <location>
        <begin position="505"/>
        <end position="579"/>
    </location>
</feature>
<evidence type="ECO:0000313" key="9">
    <source>
        <dbReference type="EMBL" id="TBN11949.1"/>
    </source>
</evidence>
<dbReference type="Gene3D" id="3.40.50.200">
    <property type="entry name" value="Peptidase S8/S53 domain"/>
    <property type="match status" value="1"/>
</dbReference>
<keyword evidence="4" id="KW-0378">Hydrolase</keyword>
<feature type="non-terminal residue" evidence="9">
    <location>
        <position position="1"/>
    </location>
</feature>
<dbReference type="PROSITE" id="PS00138">
    <property type="entry name" value="SUBTILASE_SER"/>
    <property type="match status" value="1"/>
</dbReference>
<protein>
    <submittedName>
        <fullName evidence="9">T9SS type A sorting domain-containing protein</fullName>
    </submittedName>
</protein>
<feature type="domain" description="Peptidase S8/S53" evidence="7">
    <location>
        <begin position="97"/>
        <end position="343"/>
    </location>
</feature>
<dbReference type="EMBL" id="SIRS01000011">
    <property type="protein sequence ID" value="TBN11949.1"/>
    <property type="molecule type" value="Genomic_DNA"/>
</dbReference>
<keyword evidence="2" id="KW-0645">Protease</keyword>